<sequence length="222" mass="25137">MERLRARPLFIVVAALMHSTAFGAPHASAPVEAGSSLPWAWLILLGALTLGGLFYLRRSERPVVDPYPETRPMPGWQGDVDTEKQRFYHVGKDIDTAIARSGRLPDGTDTGAFLRHAKSTFLYVRAQSDPAKLELLRKYMTPELFEDLTRADLARGEQADFPELHIELVATHNDAPHLQAQVRFYGKVLAANKTAPFQETWRFIKEHGGNKRWLLWSMSERD</sequence>
<keyword evidence="5" id="KW-1185">Reference proteome</keyword>
<evidence type="ECO:0000313" key="5">
    <source>
        <dbReference type="Proteomes" id="UP000310016"/>
    </source>
</evidence>
<comment type="caution">
    <text evidence="4">The sequence shown here is derived from an EMBL/GenBank/DDBJ whole genome shotgun (WGS) entry which is preliminary data.</text>
</comment>
<reference evidence="4 5" key="1">
    <citation type="submission" date="2019-04" db="EMBL/GenBank/DDBJ databases">
        <title>Chitiniphilus eburnea sp. nov., a novel chitinolytic bacterium isolated from aquaculture sludge.</title>
        <authorList>
            <person name="Sheng M."/>
        </authorList>
    </citation>
    <scope>NUCLEOTIDE SEQUENCE [LARGE SCALE GENOMIC DNA]</scope>
    <source>
        <strain evidence="4 5">HX-2-15</strain>
    </source>
</reference>
<gene>
    <name evidence="4" type="ORF">FAZ21_15255</name>
</gene>
<feature type="chain" id="PRO_5020766734" description="Tim44-like domain-containing protein" evidence="2">
    <location>
        <begin position="24"/>
        <end position="222"/>
    </location>
</feature>
<evidence type="ECO:0000256" key="2">
    <source>
        <dbReference type="SAM" id="SignalP"/>
    </source>
</evidence>
<organism evidence="4 5">
    <name type="scientific">Chitiniphilus eburneus</name>
    <dbReference type="NCBI Taxonomy" id="2571148"/>
    <lineage>
        <taxon>Bacteria</taxon>
        <taxon>Pseudomonadati</taxon>
        <taxon>Pseudomonadota</taxon>
        <taxon>Betaproteobacteria</taxon>
        <taxon>Neisseriales</taxon>
        <taxon>Chitinibacteraceae</taxon>
        <taxon>Chitiniphilus</taxon>
    </lineage>
</organism>
<dbReference type="AlphaFoldDB" id="A0A4U0PLI3"/>
<feature type="signal peptide" evidence="2">
    <location>
        <begin position="1"/>
        <end position="23"/>
    </location>
</feature>
<evidence type="ECO:0000313" key="4">
    <source>
        <dbReference type="EMBL" id="TJZ69023.1"/>
    </source>
</evidence>
<proteinExistence type="predicted"/>
<dbReference type="InterPro" id="IPR007379">
    <property type="entry name" value="Tim44-like_dom"/>
</dbReference>
<accession>A0A4U0PLI3</accession>
<dbReference type="SUPFAM" id="SSF54427">
    <property type="entry name" value="NTF2-like"/>
    <property type="match status" value="1"/>
</dbReference>
<keyword evidence="1" id="KW-0812">Transmembrane</keyword>
<keyword evidence="2" id="KW-0732">Signal</keyword>
<dbReference type="Proteomes" id="UP000310016">
    <property type="component" value="Unassembled WGS sequence"/>
</dbReference>
<dbReference type="RefSeq" id="WP_136774306.1">
    <property type="nucleotide sequence ID" value="NZ_CP156074.1"/>
</dbReference>
<feature type="domain" description="Tim44-like" evidence="3">
    <location>
        <begin position="94"/>
        <end position="220"/>
    </location>
</feature>
<dbReference type="OrthoDB" id="5297955at2"/>
<dbReference type="EMBL" id="SUMF01000022">
    <property type="protein sequence ID" value="TJZ69023.1"/>
    <property type="molecule type" value="Genomic_DNA"/>
</dbReference>
<protein>
    <recommendedName>
        <fullName evidence="3">Tim44-like domain-containing protein</fullName>
    </recommendedName>
</protein>
<dbReference type="SMART" id="SM00978">
    <property type="entry name" value="Tim44"/>
    <property type="match status" value="1"/>
</dbReference>
<dbReference type="InterPro" id="IPR032710">
    <property type="entry name" value="NTF2-like_dom_sf"/>
</dbReference>
<name>A0A4U0PLI3_9NEIS</name>
<keyword evidence="1" id="KW-1133">Transmembrane helix</keyword>
<feature type="transmembrane region" description="Helical" evidence="1">
    <location>
        <begin position="39"/>
        <end position="56"/>
    </location>
</feature>
<keyword evidence="1" id="KW-0472">Membrane</keyword>
<evidence type="ECO:0000256" key="1">
    <source>
        <dbReference type="SAM" id="Phobius"/>
    </source>
</evidence>
<evidence type="ECO:0000259" key="3">
    <source>
        <dbReference type="SMART" id="SM00978"/>
    </source>
</evidence>